<evidence type="ECO:0000256" key="6">
    <source>
        <dbReference type="ARBA" id="ARBA00022723"/>
    </source>
</evidence>
<dbReference type="NCBIfam" id="TIGR00125">
    <property type="entry name" value="cyt_tran_rel"/>
    <property type="match status" value="1"/>
</dbReference>
<evidence type="ECO:0000256" key="7">
    <source>
        <dbReference type="ARBA" id="ARBA00022741"/>
    </source>
</evidence>
<evidence type="ECO:0000256" key="10">
    <source>
        <dbReference type="ARBA" id="ARBA00023004"/>
    </source>
</evidence>
<evidence type="ECO:0000313" key="17">
    <source>
        <dbReference type="Proteomes" id="UP000501060"/>
    </source>
</evidence>
<protein>
    <recommendedName>
        <fullName evidence="14">Probable nicotinate-nucleotide adenylyltransferase</fullName>
        <ecNumber evidence="14">2.7.7.18</ecNumber>
    </recommendedName>
    <alternativeName>
        <fullName evidence="14">Deamido-NAD(+) diphosphorylase</fullName>
    </alternativeName>
    <alternativeName>
        <fullName evidence="14">Deamido-NAD(+) pyrophosphorylase</fullName>
    </alternativeName>
    <alternativeName>
        <fullName evidence="14">Nicotinate mononucleotide adenylyltransferase</fullName>
        <shortName evidence="14">NaMN adenylyltransferase</shortName>
    </alternativeName>
</protein>
<dbReference type="SUPFAM" id="SSF52374">
    <property type="entry name" value="Nucleotidylyl transferase"/>
    <property type="match status" value="1"/>
</dbReference>
<evidence type="ECO:0000256" key="13">
    <source>
        <dbReference type="ARBA" id="ARBA00049417"/>
    </source>
</evidence>
<dbReference type="Gene3D" id="1.10.3210.10">
    <property type="entry name" value="Hypothetical protein af1432"/>
    <property type="match status" value="1"/>
</dbReference>
<comment type="pathway">
    <text evidence="2 14">Cofactor biosynthesis; NAD(+) biosynthesis; deamido-NAD(+) from nicotinate D-ribonucleotide: step 1/1.</text>
</comment>
<dbReference type="Proteomes" id="UP000501060">
    <property type="component" value="Chromosome"/>
</dbReference>
<organism evidence="16 17">
    <name type="scientific">Mycoplasma phocoenae</name>
    <dbReference type="NCBI Taxonomy" id="754517"/>
    <lineage>
        <taxon>Bacteria</taxon>
        <taxon>Bacillati</taxon>
        <taxon>Mycoplasmatota</taxon>
        <taxon>Mollicutes</taxon>
        <taxon>Mycoplasmataceae</taxon>
        <taxon>Mycoplasma</taxon>
    </lineage>
</organism>
<dbReference type="UniPathway" id="UPA00253">
    <property type="reaction ID" value="UER00332"/>
</dbReference>
<dbReference type="GO" id="GO:0004515">
    <property type="term" value="F:nicotinate-nucleotide adenylyltransferase activity"/>
    <property type="evidence" value="ECO:0007669"/>
    <property type="project" value="UniProtKB-UniRule"/>
</dbReference>
<evidence type="ECO:0000256" key="5">
    <source>
        <dbReference type="ARBA" id="ARBA00022695"/>
    </source>
</evidence>
<keyword evidence="3 14" id="KW-0662">Pyridine nucleotide biosynthesis</keyword>
<keyword evidence="7 14" id="KW-0547">Nucleotide-binding</keyword>
<dbReference type="InterPro" id="IPR005249">
    <property type="entry name" value="YqeK"/>
</dbReference>
<evidence type="ECO:0000256" key="8">
    <source>
        <dbReference type="ARBA" id="ARBA00022801"/>
    </source>
</evidence>
<keyword evidence="10" id="KW-0408">Iron</keyword>
<keyword evidence="4 14" id="KW-0808">Transferase</keyword>
<reference evidence="16 17" key="1">
    <citation type="submission" date="2020-04" db="EMBL/GenBank/DDBJ databases">
        <title>Novel Mycoplasma species detected in Phocoena phocoena (harbor porpoise) from the USA.</title>
        <authorList>
            <person name="Volokhov D.V."/>
        </authorList>
    </citation>
    <scope>NUCLEOTIDE SEQUENCE [LARGE SCALE GENOMIC DNA]</scope>
    <source>
        <strain evidence="16 17">Phocoena C-264-GEN</strain>
    </source>
</reference>
<keyword evidence="6" id="KW-0479">Metal-binding</keyword>
<dbReference type="Gene3D" id="3.40.50.620">
    <property type="entry name" value="HUPs"/>
    <property type="match status" value="1"/>
</dbReference>
<name>A0A858U3V3_9MOLU</name>
<keyword evidence="9 14" id="KW-0067">ATP-binding</keyword>
<dbReference type="InterPro" id="IPR004821">
    <property type="entry name" value="Cyt_trans-like"/>
</dbReference>
<dbReference type="PANTHER" id="PTHR39321:SF3">
    <property type="entry name" value="PHOSPHOPANTETHEINE ADENYLYLTRANSFERASE"/>
    <property type="match status" value="1"/>
</dbReference>
<evidence type="ECO:0000256" key="11">
    <source>
        <dbReference type="ARBA" id="ARBA00023027"/>
    </source>
</evidence>
<dbReference type="KEGG" id="mphe:HGG69_02425"/>
<evidence type="ECO:0000256" key="4">
    <source>
        <dbReference type="ARBA" id="ARBA00022679"/>
    </source>
</evidence>
<dbReference type="SMART" id="SM00471">
    <property type="entry name" value="HDc"/>
    <property type="match status" value="1"/>
</dbReference>
<keyword evidence="17" id="KW-1185">Reference proteome</keyword>
<gene>
    <name evidence="14" type="primary">nadD</name>
    <name evidence="16" type="ORF">HGG69_02425</name>
</gene>
<dbReference type="InterPro" id="IPR003607">
    <property type="entry name" value="HD/PDEase_dom"/>
</dbReference>
<dbReference type="Pfam" id="PF01966">
    <property type="entry name" value="HD"/>
    <property type="match status" value="1"/>
</dbReference>
<dbReference type="NCBIfam" id="NF005519">
    <property type="entry name" value="PRK07152.1"/>
    <property type="match status" value="1"/>
</dbReference>
<dbReference type="CDD" id="cd02165">
    <property type="entry name" value="NMNAT"/>
    <property type="match status" value="1"/>
</dbReference>
<keyword evidence="11 14" id="KW-0520">NAD</keyword>
<keyword evidence="8" id="KW-0378">Hydrolase</keyword>
<evidence type="ECO:0000259" key="15">
    <source>
        <dbReference type="SMART" id="SM00471"/>
    </source>
</evidence>
<dbReference type="EMBL" id="CP051481">
    <property type="protein sequence ID" value="QJG67150.1"/>
    <property type="molecule type" value="Genomic_DNA"/>
</dbReference>
<dbReference type="GO" id="GO:0046872">
    <property type="term" value="F:metal ion binding"/>
    <property type="evidence" value="ECO:0007669"/>
    <property type="project" value="UniProtKB-KW"/>
</dbReference>
<dbReference type="SUPFAM" id="SSF109604">
    <property type="entry name" value="HD-domain/PDEase-like"/>
    <property type="match status" value="1"/>
</dbReference>
<dbReference type="InterPro" id="IPR005248">
    <property type="entry name" value="NadD/NMNAT"/>
</dbReference>
<evidence type="ECO:0000256" key="2">
    <source>
        <dbReference type="ARBA" id="ARBA00005019"/>
    </source>
</evidence>
<keyword evidence="5 14" id="KW-0548">Nucleotidyltransferase</keyword>
<dbReference type="GO" id="GO:0009435">
    <property type="term" value="P:NAD+ biosynthetic process"/>
    <property type="evidence" value="ECO:0007669"/>
    <property type="project" value="UniProtKB-UniRule"/>
</dbReference>
<dbReference type="InterPro" id="IPR006674">
    <property type="entry name" value="HD_domain"/>
</dbReference>
<dbReference type="RefSeq" id="WP_169605201.1">
    <property type="nucleotide sequence ID" value="NZ_CP051481.1"/>
</dbReference>
<comment type="catalytic activity">
    <reaction evidence="12 14">
        <text>nicotinate beta-D-ribonucleotide + ATP + H(+) = deamido-NAD(+) + diphosphate</text>
        <dbReference type="Rhea" id="RHEA:22860"/>
        <dbReference type="ChEBI" id="CHEBI:15378"/>
        <dbReference type="ChEBI" id="CHEBI:30616"/>
        <dbReference type="ChEBI" id="CHEBI:33019"/>
        <dbReference type="ChEBI" id="CHEBI:57502"/>
        <dbReference type="ChEBI" id="CHEBI:58437"/>
        <dbReference type="EC" id="2.7.7.18"/>
    </reaction>
</comment>
<dbReference type="EC" id="2.7.7.18" evidence="14"/>
<dbReference type="NCBIfam" id="TIGR00488">
    <property type="entry name" value="bis(5'-nucleosyl)-tetraphosphatase (symmetrical) YqeK"/>
    <property type="match status" value="1"/>
</dbReference>
<proteinExistence type="inferred from homology"/>
<comment type="function">
    <text evidence="1 14">Catalyzes the reversible adenylation of nicotinate mononucleotide (NaMN) to nicotinic acid adenine dinucleotide (NaAD).</text>
</comment>
<feature type="domain" description="HD/PDEase" evidence="15">
    <location>
        <begin position="190"/>
        <end position="315"/>
    </location>
</feature>
<dbReference type="GO" id="GO:0008803">
    <property type="term" value="F:bis(5'-nucleosyl)-tetraphosphatase (symmetrical) activity"/>
    <property type="evidence" value="ECO:0007669"/>
    <property type="project" value="UniProtKB-EC"/>
</dbReference>
<evidence type="ECO:0000256" key="14">
    <source>
        <dbReference type="HAMAP-Rule" id="MF_00244"/>
    </source>
</evidence>
<dbReference type="CDD" id="cd00077">
    <property type="entry name" value="HDc"/>
    <property type="match status" value="1"/>
</dbReference>
<evidence type="ECO:0000256" key="3">
    <source>
        <dbReference type="ARBA" id="ARBA00022642"/>
    </source>
</evidence>
<dbReference type="InterPro" id="IPR014729">
    <property type="entry name" value="Rossmann-like_a/b/a_fold"/>
</dbReference>
<dbReference type="GO" id="GO:0005524">
    <property type="term" value="F:ATP binding"/>
    <property type="evidence" value="ECO:0007669"/>
    <property type="project" value="UniProtKB-KW"/>
</dbReference>
<dbReference type="Pfam" id="PF01467">
    <property type="entry name" value="CTP_transf_like"/>
    <property type="match status" value="1"/>
</dbReference>
<comment type="catalytic activity">
    <reaction evidence="13">
        <text>P(1),P(4)-bis(5'-adenosyl) tetraphosphate + H2O = 2 ADP + 2 H(+)</text>
        <dbReference type="Rhea" id="RHEA:24252"/>
        <dbReference type="ChEBI" id="CHEBI:15377"/>
        <dbReference type="ChEBI" id="CHEBI:15378"/>
        <dbReference type="ChEBI" id="CHEBI:58141"/>
        <dbReference type="ChEBI" id="CHEBI:456216"/>
        <dbReference type="EC" id="3.6.1.41"/>
    </reaction>
</comment>
<dbReference type="PANTHER" id="PTHR39321">
    <property type="entry name" value="NICOTINATE-NUCLEOTIDE ADENYLYLTRANSFERASE-RELATED"/>
    <property type="match status" value="1"/>
</dbReference>
<accession>A0A858U3V3</accession>
<dbReference type="HAMAP" id="MF_00244">
    <property type="entry name" value="NaMN_adenylyltr"/>
    <property type="match status" value="1"/>
</dbReference>
<dbReference type="AlphaFoldDB" id="A0A858U3V3"/>
<comment type="similarity">
    <text evidence="14">Belongs to the NadD family.</text>
</comment>
<evidence type="ECO:0000256" key="9">
    <source>
        <dbReference type="ARBA" id="ARBA00022840"/>
    </source>
</evidence>
<sequence>MKIAIYGGTFDPVTKGHIKVARFAIETLNLDKLIFVPANINPFKTQQKSESAVDRLNMIKIVLEDKMEVSDFEIKRNGPSYTIETIKHFKNKYPNDELFLLIGSDNLVKINKWHSIDEFNNYVKIKCFKRTPNINKINAKKYNIEILKNPLFPYSSTNFRNGQINCVDQRVMEYIGDKFLYIEEIIKNTVSHERYKHMKYAADYAVELATLLNYPKKWAYYAALMHDITKEYSTEKHLALIKKYYDSKLFVPTYKMHQLSAYVFLKHLYKVNNTFILEAIKCHTSLKDNLSTLEKILYVADKLCKGRAWPGIQAQRNLFLKDFDLGFKSLVKSIHEFLISDGKEIEPEQINVYQKWSK</sequence>
<evidence type="ECO:0000256" key="1">
    <source>
        <dbReference type="ARBA" id="ARBA00002324"/>
    </source>
</evidence>
<evidence type="ECO:0000256" key="12">
    <source>
        <dbReference type="ARBA" id="ARBA00048721"/>
    </source>
</evidence>
<dbReference type="NCBIfam" id="TIGR00482">
    <property type="entry name" value="nicotinate (nicotinamide) nucleotide adenylyltransferase"/>
    <property type="match status" value="1"/>
</dbReference>
<evidence type="ECO:0000313" key="16">
    <source>
        <dbReference type="EMBL" id="QJG67150.1"/>
    </source>
</evidence>